<dbReference type="KEGG" id="gph:GEMMAAP_16015"/>
<organism evidence="2 3">
    <name type="scientific">Gemmatimonas phototrophica</name>
    <dbReference type="NCBI Taxonomy" id="1379270"/>
    <lineage>
        <taxon>Bacteria</taxon>
        <taxon>Pseudomonadati</taxon>
        <taxon>Gemmatimonadota</taxon>
        <taxon>Gemmatimonadia</taxon>
        <taxon>Gemmatimonadales</taxon>
        <taxon>Gemmatimonadaceae</taxon>
        <taxon>Gemmatimonas</taxon>
    </lineage>
</organism>
<sequence length="95" mass="10292">MNSRSGAILPRQSASPEKWRGHFILSGKTRVWCASRVAGTYHGREGPSGHRGRQESSAGHATISGRLRPEDTTVAPRACDGRPRPPACETFPNGR</sequence>
<dbReference type="Proteomes" id="UP000076404">
    <property type="component" value="Chromosome"/>
</dbReference>
<evidence type="ECO:0000256" key="1">
    <source>
        <dbReference type="SAM" id="MobiDB-lite"/>
    </source>
</evidence>
<keyword evidence="3" id="KW-1185">Reference proteome</keyword>
<dbReference type="EMBL" id="CP011454">
    <property type="protein sequence ID" value="AMW05893.1"/>
    <property type="molecule type" value="Genomic_DNA"/>
</dbReference>
<evidence type="ECO:0000313" key="3">
    <source>
        <dbReference type="Proteomes" id="UP000076404"/>
    </source>
</evidence>
<gene>
    <name evidence="2" type="ORF">GEMMAAP_16015</name>
</gene>
<reference evidence="2 3" key="1">
    <citation type="journal article" date="2014" name="Proc. Natl. Acad. Sci. U.S.A.">
        <title>Functional type 2 photosynthetic reaction centers found in the rare bacterial phylum Gemmatimonadetes.</title>
        <authorList>
            <person name="Zeng Y."/>
            <person name="Feng F."/>
            <person name="Medova H."/>
            <person name="Dean J."/>
            <person name="Koblizek M."/>
        </authorList>
    </citation>
    <scope>NUCLEOTIDE SEQUENCE [LARGE SCALE GENOMIC DNA]</scope>
    <source>
        <strain evidence="2 3">AP64</strain>
    </source>
</reference>
<protein>
    <submittedName>
        <fullName evidence="2">Uncharacterized protein</fullName>
    </submittedName>
</protein>
<feature type="compositionally biased region" description="Basic and acidic residues" evidence="1">
    <location>
        <begin position="42"/>
        <end position="54"/>
    </location>
</feature>
<evidence type="ECO:0000313" key="2">
    <source>
        <dbReference type="EMBL" id="AMW05893.1"/>
    </source>
</evidence>
<feature type="region of interest" description="Disordered" evidence="1">
    <location>
        <begin position="40"/>
        <end position="95"/>
    </location>
</feature>
<accession>A0A143BMQ9</accession>
<reference evidence="2 3" key="2">
    <citation type="journal article" date="2016" name="Environ. Microbiol. Rep.">
        <title>Metagenomic evidence for the presence of phototrophic Gemmatimonadetes bacteria in diverse environments.</title>
        <authorList>
            <person name="Zeng Y."/>
            <person name="Baumbach J."/>
            <person name="Barbosa E.G."/>
            <person name="Azevedo V."/>
            <person name="Zhang C."/>
            <person name="Koblizek M."/>
        </authorList>
    </citation>
    <scope>NUCLEOTIDE SEQUENCE [LARGE SCALE GENOMIC DNA]</scope>
    <source>
        <strain evidence="2 3">AP64</strain>
    </source>
</reference>
<proteinExistence type="predicted"/>
<name>A0A143BMQ9_9BACT</name>
<dbReference type="AlphaFoldDB" id="A0A143BMQ9"/>